<dbReference type="NCBIfam" id="NF003652">
    <property type="entry name" value="PRK05286.2-5"/>
    <property type="match status" value="1"/>
</dbReference>
<keyword evidence="9 11" id="KW-0472">Membrane</keyword>
<dbReference type="NCBIfam" id="TIGR01036">
    <property type="entry name" value="pyrD_sub2"/>
    <property type="match status" value="1"/>
</dbReference>
<evidence type="ECO:0000256" key="8">
    <source>
        <dbReference type="ARBA" id="ARBA00023002"/>
    </source>
</evidence>
<protein>
    <recommendedName>
        <fullName evidence="11">Dihydroorotate dehydrogenase (quinone)</fullName>
        <ecNumber evidence="11">1.3.5.2</ecNumber>
    </recommendedName>
    <alternativeName>
        <fullName evidence="11">DHOdehase</fullName>
        <shortName evidence="11">DHOD</shortName>
        <shortName evidence="11">DHODase</shortName>
    </alternativeName>
    <alternativeName>
        <fullName evidence="11">Dihydroorotate oxidase</fullName>
    </alternativeName>
</protein>
<dbReference type="InterPro" id="IPR013785">
    <property type="entry name" value="Aldolase_TIM"/>
</dbReference>
<dbReference type="PROSITE" id="PS00911">
    <property type="entry name" value="DHODEHASE_1"/>
    <property type="match status" value="1"/>
</dbReference>
<evidence type="ECO:0000256" key="11">
    <source>
        <dbReference type="HAMAP-Rule" id="MF_00225"/>
    </source>
</evidence>
<feature type="binding site" evidence="11">
    <location>
        <position position="183"/>
    </location>
    <ligand>
        <name>FMN</name>
        <dbReference type="ChEBI" id="CHEBI:58210"/>
    </ligand>
</feature>
<feature type="binding site" evidence="11">
    <location>
        <begin position="69"/>
        <end position="73"/>
    </location>
    <ligand>
        <name>FMN</name>
        <dbReference type="ChEBI" id="CHEBI:58210"/>
    </ligand>
</feature>
<dbReference type="PROSITE" id="PS00912">
    <property type="entry name" value="DHODEHASE_2"/>
    <property type="match status" value="1"/>
</dbReference>
<feature type="binding site" evidence="11">
    <location>
        <position position="73"/>
    </location>
    <ligand>
        <name>substrate</name>
    </ligand>
</feature>
<comment type="subcellular location">
    <subcellularLocation>
        <location evidence="11">Cell membrane</location>
        <topology evidence="11">Peripheral membrane protein</topology>
    </subcellularLocation>
    <subcellularLocation>
        <location evidence="2">Membrane</location>
    </subcellularLocation>
</comment>
<keyword evidence="11" id="KW-1003">Cell membrane</keyword>
<dbReference type="Pfam" id="PF01180">
    <property type="entry name" value="DHO_dh"/>
    <property type="match status" value="1"/>
</dbReference>
<organism evidence="13 14">
    <name type="scientific">Rubellicoccus peritrichatus</name>
    <dbReference type="NCBI Taxonomy" id="3080537"/>
    <lineage>
        <taxon>Bacteria</taxon>
        <taxon>Pseudomonadati</taxon>
        <taxon>Verrucomicrobiota</taxon>
        <taxon>Opitutia</taxon>
        <taxon>Puniceicoccales</taxon>
        <taxon>Cerasicoccaceae</taxon>
        <taxon>Rubellicoccus</taxon>
    </lineage>
</organism>
<keyword evidence="14" id="KW-1185">Reference proteome</keyword>
<evidence type="ECO:0000313" key="13">
    <source>
        <dbReference type="EMBL" id="WOO40004.1"/>
    </source>
</evidence>
<gene>
    <name evidence="11" type="primary">pyrD</name>
    <name evidence="13" type="ORF">RZN69_15380</name>
</gene>
<dbReference type="GO" id="GO:0006207">
    <property type="term" value="P:'de novo' pyrimidine nucleobase biosynthetic process"/>
    <property type="evidence" value="ECO:0007669"/>
    <property type="project" value="UniProtKB-UniRule"/>
</dbReference>
<feature type="binding site" evidence="11">
    <location>
        <position position="93"/>
    </location>
    <ligand>
        <name>FMN</name>
        <dbReference type="ChEBI" id="CHEBI:58210"/>
    </ligand>
</feature>
<dbReference type="PIRSF" id="PIRSF000164">
    <property type="entry name" value="DHO_oxidase"/>
    <property type="match status" value="1"/>
</dbReference>
<dbReference type="CDD" id="cd04738">
    <property type="entry name" value="DHOD_2_like"/>
    <property type="match status" value="1"/>
</dbReference>
<dbReference type="GO" id="GO:0005737">
    <property type="term" value="C:cytoplasm"/>
    <property type="evidence" value="ECO:0007669"/>
    <property type="project" value="InterPro"/>
</dbReference>
<dbReference type="SUPFAM" id="SSF51395">
    <property type="entry name" value="FMN-linked oxidoreductases"/>
    <property type="match status" value="1"/>
</dbReference>
<dbReference type="PANTHER" id="PTHR48109">
    <property type="entry name" value="DIHYDROOROTATE DEHYDROGENASE (QUINONE), MITOCHONDRIAL-RELATED"/>
    <property type="match status" value="1"/>
</dbReference>
<dbReference type="InterPro" id="IPR001295">
    <property type="entry name" value="Dihydroorotate_DH_CS"/>
</dbReference>
<keyword evidence="6 11" id="KW-0288">FMN</keyword>
<evidence type="ECO:0000256" key="10">
    <source>
        <dbReference type="ARBA" id="ARBA00048639"/>
    </source>
</evidence>
<feature type="binding site" evidence="11">
    <location>
        <position position="257"/>
    </location>
    <ligand>
        <name>FMN</name>
        <dbReference type="ChEBI" id="CHEBI:58210"/>
    </ligand>
</feature>
<comment type="catalytic activity">
    <reaction evidence="10 11">
        <text>(S)-dihydroorotate + a quinone = orotate + a quinol</text>
        <dbReference type="Rhea" id="RHEA:30187"/>
        <dbReference type="ChEBI" id="CHEBI:24646"/>
        <dbReference type="ChEBI" id="CHEBI:30839"/>
        <dbReference type="ChEBI" id="CHEBI:30864"/>
        <dbReference type="ChEBI" id="CHEBI:132124"/>
        <dbReference type="EC" id="1.3.5.2"/>
    </reaction>
</comment>
<evidence type="ECO:0000256" key="6">
    <source>
        <dbReference type="ARBA" id="ARBA00022643"/>
    </source>
</evidence>
<dbReference type="AlphaFoldDB" id="A0AAQ3L5U9"/>
<feature type="domain" description="Dihydroorotate dehydrogenase catalytic" evidence="12">
    <location>
        <begin position="55"/>
        <end position="346"/>
    </location>
</feature>
<feature type="binding site" evidence="11">
    <location>
        <position position="183"/>
    </location>
    <ligand>
        <name>substrate</name>
    </ligand>
</feature>
<comment type="pathway">
    <text evidence="3 11">Pyrimidine metabolism; UMP biosynthesis via de novo pathway; orotate from (S)-dihydroorotate (quinone route): step 1/1.</text>
</comment>
<dbReference type="RefSeq" id="WP_317832083.1">
    <property type="nucleotide sequence ID" value="NZ_CP136920.1"/>
</dbReference>
<evidence type="ECO:0000259" key="12">
    <source>
        <dbReference type="Pfam" id="PF01180"/>
    </source>
</evidence>
<comment type="similarity">
    <text evidence="4 11">Belongs to the dihydroorotate dehydrogenase family. Type 2 subfamily.</text>
</comment>
<feature type="binding site" evidence="11">
    <location>
        <begin position="328"/>
        <end position="329"/>
    </location>
    <ligand>
        <name>FMN</name>
        <dbReference type="ChEBI" id="CHEBI:58210"/>
    </ligand>
</feature>
<proteinExistence type="inferred from homology"/>
<name>A0AAQ3L5U9_9BACT</name>
<dbReference type="Gene3D" id="3.20.20.70">
    <property type="entry name" value="Aldolase class I"/>
    <property type="match status" value="1"/>
</dbReference>
<dbReference type="Proteomes" id="UP001304300">
    <property type="component" value="Chromosome"/>
</dbReference>
<evidence type="ECO:0000256" key="7">
    <source>
        <dbReference type="ARBA" id="ARBA00022975"/>
    </source>
</evidence>
<reference evidence="13 14" key="1">
    <citation type="submission" date="2023-10" db="EMBL/GenBank/DDBJ databases">
        <title>Rubellicoccus peritrichatus gen. nov., sp. nov., isolated from an algae of coral reef tank.</title>
        <authorList>
            <person name="Luo J."/>
        </authorList>
    </citation>
    <scope>NUCLEOTIDE SEQUENCE [LARGE SCALE GENOMIC DNA]</scope>
    <source>
        <strain evidence="13 14">CR14</strain>
    </source>
</reference>
<feature type="binding site" evidence="11">
    <location>
        <position position="278"/>
    </location>
    <ligand>
        <name>FMN</name>
        <dbReference type="ChEBI" id="CHEBI:58210"/>
    </ligand>
</feature>
<dbReference type="HAMAP" id="MF_00225">
    <property type="entry name" value="DHO_dh_type2"/>
    <property type="match status" value="1"/>
</dbReference>
<comment type="subunit">
    <text evidence="11">Monomer.</text>
</comment>
<dbReference type="GO" id="GO:0005886">
    <property type="term" value="C:plasma membrane"/>
    <property type="evidence" value="ECO:0007669"/>
    <property type="project" value="UniProtKB-SubCell"/>
</dbReference>
<evidence type="ECO:0000256" key="1">
    <source>
        <dbReference type="ARBA" id="ARBA00003125"/>
    </source>
</evidence>
<dbReference type="GO" id="GO:0044205">
    <property type="term" value="P:'de novo' UMP biosynthetic process"/>
    <property type="evidence" value="ECO:0007669"/>
    <property type="project" value="UniProtKB-UniRule"/>
</dbReference>
<dbReference type="InterPro" id="IPR005719">
    <property type="entry name" value="Dihydroorotate_DH_2"/>
</dbReference>
<dbReference type="InterPro" id="IPR050074">
    <property type="entry name" value="DHO_dehydrogenase"/>
</dbReference>
<feature type="binding site" evidence="11">
    <location>
        <begin position="118"/>
        <end position="122"/>
    </location>
    <ligand>
        <name>substrate</name>
    </ligand>
</feature>
<feature type="binding site" evidence="11">
    <location>
        <begin position="258"/>
        <end position="259"/>
    </location>
    <ligand>
        <name>substrate</name>
    </ligand>
</feature>
<evidence type="ECO:0000256" key="3">
    <source>
        <dbReference type="ARBA" id="ARBA00005161"/>
    </source>
</evidence>
<feature type="binding site" evidence="11">
    <location>
        <position position="229"/>
    </location>
    <ligand>
        <name>FMN</name>
        <dbReference type="ChEBI" id="CHEBI:58210"/>
    </ligand>
</feature>
<keyword evidence="7 11" id="KW-0665">Pyrimidine biosynthesis</keyword>
<dbReference type="InterPro" id="IPR012135">
    <property type="entry name" value="Dihydroorotate_DH_1_2"/>
</dbReference>
<evidence type="ECO:0000256" key="4">
    <source>
        <dbReference type="ARBA" id="ARBA00005359"/>
    </source>
</evidence>
<dbReference type="EC" id="1.3.5.2" evidence="11"/>
<comment type="cofactor">
    <cofactor evidence="11">
        <name>FMN</name>
        <dbReference type="ChEBI" id="CHEBI:58210"/>
    </cofactor>
    <text evidence="11">Binds 1 FMN per subunit.</text>
</comment>
<evidence type="ECO:0000256" key="2">
    <source>
        <dbReference type="ARBA" id="ARBA00004370"/>
    </source>
</evidence>
<accession>A0AAQ3L5U9</accession>
<feature type="binding site" evidence="11">
    <location>
        <position position="150"/>
    </location>
    <ligand>
        <name>FMN</name>
        <dbReference type="ChEBI" id="CHEBI:58210"/>
    </ligand>
</feature>
<comment type="function">
    <text evidence="1 11">Catalyzes the conversion of dihydroorotate to orotate with quinone as electron acceptor.</text>
</comment>
<dbReference type="GO" id="GO:0106430">
    <property type="term" value="F:dihydroorotate dehydrogenase (quinone) activity"/>
    <property type="evidence" value="ECO:0007669"/>
    <property type="project" value="UniProtKB-EC"/>
</dbReference>
<feature type="binding site" evidence="11">
    <location>
        <position position="307"/>
    </location>
    <ligand>
        <name>FMN</name>
        <dbReference type="ChEBI" id="CHEBI:58210"/>
    </ligand>
</feature>
<feature type="binding site" evidence="11">
    <location>
        <position position="188"/>
    </location>
    <ligand>
        <name>substrate</name>
    </ligand>
</feature>
<dbReference type="EMBL" id="CP136920">
    <property type="protein sequence ID" value="WOO40004.1"/>
    <property type="molecule type" value="Genomic_DNA"/>
</dbReference>
<sequence length="354" mass="39019">MGSVYESVIRPVLFRGDAELAHERAIGWLKMMGRFGPAIRMMEHYNRPRHGEPIELFGLSFPNAVGLAAGFDKNALCWNVMGAFGFGHVEIGTVTRHDQPGNQRPRLSRIPEHEALINRMGFPNDGAEAIAKRLAKRAGSKRRGIPIGINIGKSKPTPLDQATPEYIETFNILADFADYFAINVSSPNTPELRRLQEADFLRQLLGELNKTNAERARKLGKERIPMLVKIAPDLSFREIDSILEVVQDVGFDGIIATNTMIERPVDLGGKDEAGGLSGKPIIQRSSQIIRYMHLATKGKLPIIGVGGVTDAKSAGQLFDSGASLVQLYTGMVYRGPFFAKDIAQALVWRSAEWV</sequence>
<evidence type="ECO:0000256" key="5">
    <source>
        <dbReference type="ARBA" id="ARBA00022630"/>
    </source>
</evidence>
<keyword evidence="5 11" id="KW-0285">Flavoprotein</keyword>
<dbReference type="KEGG" id="puo:RZN69_15380"/>
<keyword evidence="8 11" id="KW-0560">Oxidoreductase</keyword>
<feature type="active site" description="Nucleophile" evidence="11">
    <location>
        <position position="186"/>
    </location>
</feature>
<dbReference type="PANTHER" id="PTHR48109:SF4">
    <property type="entry name" value="DIHYDROOROTATE DEHYDROGENASE (QUINONE), MITOCHONDRIAL"/>
    <property type="match status" value="1"/>
</dbReference>
<evidence type="ECO:0000256" key="9">
    <source>
        <dbReference type="ARBA" id="ARBA00023136"/>
    </source>
</evidence>
<evidence type="ECO:0000313" key="14">
    <source>
        <dbReference type="Proteomes" id="UP001304300"/>
    </source>
</evidence>
<dbReference type="InterPro" id="IPR005720">
    <property type="entry name" value="Dihydroorotate_DH_cat"/>
</dbReference>